<evidence type="ECO:0000313" key="2">
    <source>
        <dbReference type="EMBL" id="PWY97508.1"/>
    </source>
</evidence>
<evidence type="ECO:0000313" key="3">
    <source>
        <dbReference type="Proteomes" id="UP000246740"/>
    </source>
</evidence>
<evidence type="ECO:0000256" key="1">
    <source>
        <dbReference type="SAM" id="MobiDB-lite"/>
    </source>
</evidence>
<gene>
    <name evidence="2" type="ORF">BCV70DRAFT_202773</name>
</gene>
<dbReference type="EMBL" id="KZ819206">
    <property type="protein sequence ID" value="PWY97508.1"/>
    <property type="molecule type" value="Genomic_DNA"/>
</dbReference>
<feature type="region of interest" description="Disordered" evidence="1">
    <location>
        <begin position="21"/>
        <end position="42"/>
    </location>
</feature>
<organism evidence="2 3">
    <name type="scientific">Testicularia cyperi</name>
    <dbReference type="NCBI Taxonomy" id="1882483"/>
    <lineage>
        <taxon>Eukaryota</taxon>
        <taxon>Fungi</taxon>
        <taxon>Dikarya</taxon>
        <taxon>Basidiomycota</taxon>
        <taxon>Ustilaginomycotina</taxon>
        <taxon>Ustilaginomycetes</taxon>
        <taxon>Ustilaginales</taxon>
        <taxon>Anthracoideaceae</taxon>
        <taxon>Testicularia</taxon>
    </lineage>
</organism>
<dbReference type="AlphaFoldDB" id="A0A317XJ03"/>
<name>A0A317XJ03_9BASI</name>
<sequence length="146" mass="16005">MTTALLQLAVYDHLRKRRAFDPAAGSHSPVRKTQGSVPQDAQPPLPLSRYSVVISCVCFSLCSWSRSRHRLAHSDTAQRCSEKSPRTALNCTCDLLNDAPSEKWPHRPKARGEGQSGSNVVTLHADTVHMKALLSDALFGLGRDNS</sequence>
<dbReference type="InParanoid" id="A0A317XJ03"/>
<accession>A0A317XJ03</accession>
<proteinExistence type="predicted"/>
<dbReference type="Proteomes" id="UP000246740">
    <property type="component" value="Unassembled WGS sequence"/>
</dbReference>
<reference evidence="2 3" key="1">
    <citation type="journal article" date="2018" name="Mol. Biol. Evol.">
        <title>Broad Genomic Sampling Reveals a Smut Pathogenic Ancestry of the Fungal Clade Ustilaginomycotina.</title>
        <authorList>
            <person name="Kijpornyongpan T."/>
            <person name="Mondo S.J."/>
            <person name="Barry K."/>
            <person name="Sandor L."/>
            <person name="Lee J."/>
            <person name="Lipzen A."/>
            <person name="Pangilinan J."/>
            <person name="LaButti K."/>
            <person name="Hainaut M."/>
            <person name="Henrissat B."/>
            <person name="Grigoriev I.V."/>
            <person name="Spatafora J.W."/>
            <person name="Aime M.C."/>
        </authorList>
    </citation>
    <scope>NUCLEOTIDE SEQUENCE [LARGE SCALE GENOMIC DNA]</scope>
    <source>
        <strain evidence="2 3">MCA 3645</strain>
    </source>
</reference>
<protein>
    <submittedName>
        <fullName evidence="2">Uncharacterized protein</fullName>
    </submittedName>
</protein>
<keyword evidence="3" id="KW-1185">Reference proteome</keyword>